<comment type="caution">
    <text evidence="1">The sequence shown here is derived from an EMBL/GenBank/DDBJ whole genome shotgun (WGS) entry which is preliminary data.</text>
</comment>
<protein>
    <submittedName>
        <fullName evidence="1">Uncharacterized protein</fullName>
    </submittedName>
</protein>
<accession>A0A7J6BCK3</accession>
<proteinExistence type="predicted"/>
<evidence type="ECO:0000313" key="1">
    <source>
        <dbReference type="EMBL" id="KAF4091478.1"/>
    </source>
</evidence>
<name>A0A7J6BCK3_AMEME</name>
<keyword evidence="2" id="KW-1185">Reference proteome</keyword>
<dbReference type="EMBL" id="JAAGNN010000003">
    <property type="protein sequence ID" value="KAF4091478.1"/>
    <property type="molecule type" value="Genomic_DNA"/>
</dbReference>
<evidence type="ECO:0000313" key="2">
    <source>
        <dbReference type="Proteomes" id="UP000593565"/>
    </source>
</evidence>
<dbReference type="Proteomes" id="UP000593565">
    <property type="component" value="Unassembled WGS sequence"/>
</dbReference>
<reference evidence="1 2" key="1">
    <citation type="submission" date="2020-02" db="EMBL/GenBank/DDBJ databases">
        <title>A chromosome-scale genome assembly of the black bullhead catfish (Ameiurus melas).</title>
        <authorList>
            <person name="Wen M."/>
            <person name="Zham M."/>
            <person name="Cabau C."/>
            <person name="Klopp C."/>
            <person name="Donnadieu C."/>
            <person name="Roques C."/>
            <person name="Bouchez O."/>
            <person name="Lampietro C."/>
            <person name="Jouanno E."/>
            <person name="Herpin A."/>
            <person name="Louis A."/>
            <person name="Berthelot C."/>
            <person name="Parey E."/>
            <person name="Roest-Crollius H."/>
            <person name="Braasch I."/>
            <person name="Postlethwait J."/>
            <person name="Robinson-Rechavi M."/>
            <person name="Echchiki A."/>
            <person name="Begum T."/>
            <person name="Montfort J."/>
            <person name="Schartl M."/>
            <person name="Bobe J."/>
            <person name="Guiguen Y."/>
        </authorList>
    </citation>
    <scope>NUCLEOTIDE SEQUENCE [LARGE SCALE GENOMIC DNA]</scope>
    <source>
        <strain evidence="1">M_S1</strain>
        <tissue evidence="1">Blood</tissue>
    </source>
</reference>
<organism evidence="1 2">
    <name type="scientific">Ameiurus melas</name>
    <name type="common">Black bullhead</name>
    <name type="synonym">Silurus melas</name>
    <dbReference type="NCBI Taxonomy" id="219545"/>
    <lineage>
        <taxon>Eukaryota</taxon>
        <taxon>Metazoa</taxon>
        <taxon>Chordata</taxon>
        <taxon>Craniata</taxon>
        <taxon>Vertebrata</taxon>
        <taxon>Euteleostomi</taxon>
        <taxon>Actinopterygii</taxon>
        <taxon>Neopterygii</taxon>
        <taxon>Teleostei</taxon>
        <taxon>Ostariophysi</taxon>
        <taxon>Siluriformes</taxon>
        <taxon>Ictaluridae</taxon>
        <taxon>Ameiurus</taxon>
    </lineage>
</organism>
<gene>
    <name evidence="1" type="ORF">AMELA_G00037400</name>
</gene>
<dbReference type="AlphaFoldDB" id="A0A7J6BCK3"/>
<sequence>MDMRDSPHLSATGSSLRMCASMPLHRQILCLTFPPSTLRMMSPSLIWALTIPLSLSIHLPSTPFSQFSSYYTYAGPHYTLSSGRTPFSSPCLFPQDYAPTSPVNFQ</sequence>